<accession>A0ABP0G8V0</accession>
<protein>
    <submittedName>
        <fullName evidence="2">Uncharacterized protein</fullName>
    </submittedName>
</protein>
<gene>
    <name evidence="2" type="ORF">CVLEPA_LOCUS19763</name>
</gene>
<dbReference type="Proteomes" id="UP001642483">
    <property type="component" value="Unassembled WGS sequence"/>
</dbReference>
<feature type="transmembrane region" description="Helical" evidence="1">
    <location>
        <begin position="24"/>
        <end position="43"/>
    </location>
</feature>
<reference evidence="2 3" key="1">
    <citation type="submission" date="2024-02" db="EMBL/GenBank/DDBJ databases">
        <authorList>
            <person name="Daric V."/>
            <person name="Darras S."/>
        </authorList>
    </citation>
    <scope>NUCLEOTIDE SEQUENCE [LARGE SCALE GENOMIC DNA]</scope>
</reference>
<organism evidence="2 3">
    <name type="scientific">Clavelina lepadiformis</name>
    <name type="common">Light-bulb sea squirt</name>
    <name type="synonym">Ascidia lepadiformis</name>
    <dbReference type="NCBI Taxonomy" id="159417"/>
    <lineage>
        <taxon>Eukaryota</taxon>
        <taxon>Metazoa</taxon>
        <taxon>Chordata</taxon>
        <taxon>Tunicata</taxon>
        <taxon>Ascidiacea</taxon>
        <taxon>Aplousobranchia</taxon>
        <taxon>Clavelinidae</taxon>
        <taxon>Clavelina</taxon>
    </lineage>
</organism>
<evidence type="ECO:0000313" key="3">
    <source>
        <dbReference type="Proteomes" id="UP001642483"/>
    </source>
</evidence>
<keyword evidence="1" id="KW-0472">Membrane</keyword>
<name>A0ABP0G8V0_CLALP</name>
<keyword evidence="3" id="KW-1185">Reference proteome</keyword>
<dbReference type="EMBL" id="CAWYQH010000105">
    <property type="protein sequence ID" value="CAK8687702.1"/>
    <property type="molecule type" value="Genomic_DNA"/>
</dbReference>
<proteinExistence type="predicted"/>
<sequence length="100" mass="11353">MAMAIGRTHIAWAIDFKVSKLYNLSLHNVIQGIIIITFSCVMARGSQYTGPIREIKVLHLVRCWANFSTSLNKSSSFRFQNTVSINWVWEAPVNPSSLRL</sequence>
<evidence type="ECO:0000256" key="1">
    <source>
        <dbReference type="SAM" id="Phobius"/>
    </source>
</evidence>
<keyword evidence="1" id="KW-1133">Transmembrane helix</keyword>
<comment type="caution">
    <text evidence="2">The sequence shown here is derived from an EMBL/GenBank/DDBJ whole genome shotgun (WGS) entry which is preliminary data.</text>
</comment>
<keyword evidence="1" id="KW-0812">Transmembrane</keyword>
<evidence type="ECO:0000313" key="2">
    <source>
        <dbReference type="EMBL" id="CAK8687702.1"/>
    </source>
</evidence>